<dbReference type="RefSeq" id="WP_230752134.1">
    <property type="nucleotide sequence ID" value="NZ_JAINWA010000001.1"/>
</dbReference>
<protein>
    <submittedName>
        <fullName evidence="4">Tetratricopeptide repeat protein</fullName>
    </submittedName>
</protein>
<evidence type="ECO:0000259" key="3">
    <source>
        <dbReference type="Pfam" id="PF04471"/>
    </source>
</evidence>
<feature type="domain" description="Restriction endonuclease type IV Mrr" evidence="3">
    <location>
        <begin position="400"/>
        <end position="450"/>
    </location>
</feature>
<dbReference type="SMART" id="SM00028">
    <property type="entry name" value="TPR"/>
    <property type="match status" value="6"/>
</dbReference>
<feature type="repeat" description="TPR" evidence="1">
    <location>
        <begin position="170"/>
        <end position="203"/>
    </location>
</feature>
<feature type="transmembrane region" description="Helical" evidence="2">
    <location>
        <begin position="6"/>
        <end position="28"/>
    </location>
</feature>
<comment type="caution">
    <text evidence="4">The sequence shown here is derived from an EMBL/GenBank/DDBJ whole genome shotgun (WGS) entry which is preliminary data.</text>
</comment>
<evidence type="ECO:0000313" key="4">
    <source>
        <dbReference type="EMBL" id="MCD1653224.1"/>
    </source>
</evidence>
<dbReference type="InterPro" id="IPR011990">
    <property type="entry name" value="TPR-like_helical_dom_sf"/>
</dbReference>
<dbReference type="Pfam" id="PF14559">
    <property type="entry name" value="TPR_19"/>
    <property type="match status" value="1"/>
</dbReference>
<dbReference type="AlphaFoldDB" id="A0AAE3EGS2"/>
<dbReference type="Gene3D" id="1.25.40.10">
    <property type="entry name" value="Tetratricopeptide repeat domain"/>
    <property type="match status" value="4"/>
</dbReference>
<organism evidence="4 5">
    <name type="scientific">Teretinema zuelzerae</name>
    <dbReference type="NCBI Taxonomy" id="156"/>
    <lineage>
        <taxon>Bacteria</taxon>
        <taxon>Pseudomonadati</taxon>
        <taxon>Spirochaetota</taxon>
        <taxon>Spirochaetia</taxon>
        <taxon>Spirochaetales</taxon>
        <taxon>Treponemataceae</taxon>
        <taxon>Teretinema</taxon>
    </lineage>
</organism>
<evidence type="ECO:0000256" key="1">
    <source>
        <dbReference type="PROSITE-ProRule" id="PRU00339"/>
    </source>
</evidence>
<dbReference type="InterPro" id="IPR011335">
    <property type="entry name" value="Restrct_endonuc-II-like"/>
</dbReference>
<accession>A0AAE3EGS2</accession>
<keyword evidence="5" id="KW-1185">Reference proteome</keyword>
<keyword evidence="2" id="KW-1133">Transmembrane helix</keyword>
<evidence type="ECO:0000313" key="5">
    <source>
        <dbReference type="Proteomes" id="UP001198163"/>
    </source>
</evidence>
<dbReference type="PROSITE" id="PS50293">
    <property type="entry name" value="TPR_REGION"/>
    <property type="match status" value="1"/>
</dbReference>
<keyword evidence="1" id="KW-0802">TPR repeat</keyword>
<reference evidence="4" key="1">
    <citation type="submission" date="2021-08" db="EMBL/GenBank/DDBJ databases">
        <title>Comparative analyses of Brucepasteria parasyntrophica and Teretinema zuelzerae.</title>
        <authorList>
            <person name="Song Y."/>
            <person name="Brune A."/>
        </authorList>
    </citation>
    <scope>NUCLEOTIDE SEQUENCE</scope>
    <source>
        <strain evidence="4">DSM 1903</strain>
    </source>
</reference>
<dbReference type="InterPro" id="IPR007560">
    <property type="entry name" value="Restrct_endonuc_IV_Mrr"/>
</dbReference>
<dbReference type="Pfam" id="PF04471">
    <property type="entry name" value="Mrr_cat"/>
    <property type="match status" value="1"/>
</dbReference>
<dbReference type="InterPro" id="IPR019734">
    <property type="entry name" value="TPR_rpt"/>
</dbReference>
<dbReference type="SUPFAM" id="SSF52980">
    <property type="entry name" value="Restriction endonuclease-like"/>
    <property type="match status" value="1"/>
</dbReference>
<proteinExistence type="predicted"/>
<dbReference type="PANTHER" id="PTHR12558:SF13">
    <property type="entry name" value="CELL DIVISION CYCLE PROTEIN 27 HOMOLOG"/>
    <property type="match status" value="1"/>
</dbReference>
<dbReference type="PROSITE" id="PS50005">
    <property type="entry name" value="TPR"/>
    <property type="match status" value="4"/>
</dbReference>
<dbReference type="Pfam" id="PF13432">
    <property type="entry name" value="TPR_16"/>
    <property type="match status" value="2"/>
</dbReference>
<dbReference type="EMBL" id="JAINWA010000001">
    <property type="protein sequence ID" value="MCD1653224.1"/>
    <property type="molecule type" value="Genomic_DNA"/>
</dbReference>
<dbReference type="GO" id="GO:0004519">
    <property type="term" value="F:endonuclease activity"/>
    <property type="evidence" value="ECO:0007669"/>
    <property type="project" value="InterPro"/>
</dbReference>
<name>A0AAE3EGS2_9SPIR</name>
<dbReference type="PANTHER" id="PTHR12558">
    <property type="entry name" value="CELL DIVISION CYCLE 16,23,27"/>
    <property type="match status" value="1"/>
</dbReference>
<sequence length="460" mass="52578">MSSMFIGIIVILGAGVAVLMVFVVKSFIAPQKIAGIDKLISNGKYGPAIKAAKAIIARNPRDTEARYLLGKAYLADGKAELALMEFKTVNATAIFSKTIPEAEFRKTIAQLFLKYNQPDEALKEFLLLIKLEPFQAEHYYNAAQMFEQRDNSEQAIQYYRKAVETDPKHATAHAALGFLLFKNKQMTDAKTEISLALKLDPKNSKAYFFQGKLLRESHDYANALAAFEKALREPEFKQKALIERGCCYIEANSLEKAIVEFDRAIKASTDDSSNDTLHARYFLATCYEKQRDIDKAIGQWEKIFVKKRNFRDVGEKLTQYQELRSNDHMKEYLTASKDDFFTICKALTNKCLELAVREIKETKYGCSLIAVENDAEKWRNVRKMPRMILFYRDPNMIEDAFLRTLQEEMKKQSIIRGIVITSSGFTRAALEFAESRPLELINKDKLEQMLSQADVFAENQ</sequence>
<gene>
    <name evidence="4" type="ORF">K7J14_00685</name>
</gene>
<feature type="repeat" description="TPR" evidence="1">
    <location>
        <begin position="238"/>
        <end position="271"/>
    </location>
</feature>
<keyword evidence="2" id="KW-0472">Membrane</keyword>
<feature type="repeat" description="TPR" evidence="1">
    <location>
        <begin position="204"/>
        <end position="237"/>
    </location>
</feature>
<keyword evidence="2" id="KW-0812">Transmembrane</keyword>
<feature type="repeat" description="TPR" evidence="1">
    <location>
        <begin position="136"/>
        <end position="169"/>
    </location>
</feature>
<evidence type="ECO:0000256" key="2">
    <source>
        <dbReference type="SAM" id="Phobius"/>
    </source>
</evidence>
<dbReference type="Proteomes" id="UP001198163">
    <property type="component" value="Unassembled WGS sequence"/>
</dbReference>
<dbReference type="SUPFAM" id="SSF48452">
    <property type="entry name" value="TPR-like"/>
    <property type="match status" value="2"/>
</dbReference>
<dbReference type="GO" id="GO:0009307">
    <property type="term" value="P:DNA restriction-modification system"/>
    <property type="evidence" value="ECO:0007669"/>
    <property type="project" value="InterPro"/>
</dbReference>
<dbReference type="GO" id="GO:0003677">
    <property type="term" value="F:DNA binding"/>
    <property type="evidence" value="ECO:0007669"/>
    <property type="project" value="InterPro"/>
</dbReference>